<proteinExistence type="predicted"/>
<reference evidence="3" key="2">
    <citation type="submission" date="2021-01" db="UniProtKB">
        <authorList>
            <consortium name="EnsemblPlants"/>
        </authorList>
    </citation>
    <scope>IDENTIFICATION</scope>
</reference>
<dbReference type="Gramene" id="QL10p054365:mrna">
    <property type="protein sequence ID" value="QL10p054365:mrna"/>
    <property type="gene ID" value="QL10p054365"/>
</dbReference>
<keyword evidence="1" id="KW-1133">Transmembrane helix</keyword>
<feature type="transmembrane region" description="Helical" evidence="1">
    <location>
        <begin position="110"/>
        <end position="135"/>
    </location>
</feature>
<organism evidence="3 4">
    <name type="scientific">Quercus lobata</name>
    <name type="common">Valley oak</name>
    <dbReference type="NCBI Taxonomy" id="97700"/>
    <lineage>
        <taxon>Eukaryota</taxon>
        <taxon>Viridiplantae</taxon>
        <taxon>Streptophyta</taxon>
        <taxon>Embryophyta</taxon>
        <taxon>Tracheophyta</taxon>
        <taxon>Spermatophyta</taxon>
        <taxon>Magnoliopsida</taxon>
        <taxon>eudicotyledons</taxon>
        <taxon>Gunneridae</taxon>
        <taxon>Pentapetalae</taxon>
        <taxon>rosids</taxon>
        <taxon>fabids</taxon>
        <taxon>Fagales</taxon>
        <taxon>Fagaceae</taxon>
        <taxon>Quercus</taxon>
    </lineage>
</organism>
<evidence type="ECO:0000256" key="1">
    <source>
        <dbReference type="SAM" id="Phobius"/>
    </source>
</evidence>
<dbReference type="AlphaFoldDB" id="A0A7N2MRR7"/>
<feature type="transmembrane region" description="Helical" evidence="1">
    <location>
        <begin position="147"/>
        <end position="173"/>
    </location>
</feature>
<dbReference type="EnsemblPlants" id="QL10p054365:mrna">
    <property type="protein sequence ID" value="QL10p054365:mrna"/>
    <property type="gene ID" value="QL10p054365"/>
</dbReference>
<evidence type="ECO:0000259" key="2">
    <source>
        <dbReference type="Pfam" id="PF13962"/>
    </source>
</evidence>
<dbReference type="EMBL" id="LRBV02000010">
    <property type="status" value="NOT_ANNOTATED_CDS"/>
    <property type="molecule type" value="Genomic_DNA"/>
</dbReference>
<reference evidence="3 4" key="1">
    <citation type="journal article" date="2016" name="G3 (Bethesda)">
        <title>First Draft Assembly and Annotation of the Genome of a California Endemic Oak Quercus lobata Nee (Fagaceae).</title>
        <authorList>
            <person name="Sork V.L."/>
            <person name="Fitz-Gibbon S.T."/>
            <person name="Puiu D."/>
            <person name="Crepeau M."/>
            <person name="Gugger P.F."/>
            <person name="Sherman R."/>
            <person name="Stevens K."/>
            <person name="Langley C.H."/>
            <person name="Pellegrini M."/>
            <person name="Salzberg S.L."/>
        </authorList>
    </citation>
    <scope>NUCLEOTIDE SEQUENCE [LARGE SCALE GENOMIC DNA]</scope>
    <source>
        <strain evidence="3 4">cv. SW786</strain>
    </source>
</reference>
<dbReference type="InterPro" id="IPR026961">
    <property type="entry name" value="PGG_dom"/>
</dbReference>
<evidence type="ECO:0000313" key="3">
    <source>
        <dbReference type="EnsemblPlants" id="QL10p054365:mrna"/>
    </source>
</evidence>
<evidence type="ECO:0000313" key="4">
    <source>
        <dbReference type="Proteomes" id="UP000594261"/>
    </source>
</evidence>
<dbReference type="Proteomes" id="UP000594261">
    <property type="component" value="Chromosome 10"/>
</dbReference>
<name>A0A7N2MRR7_QUELO</name>
<accession>A0A7N2MRR7</accession>
<keyword evidence="4" id="KW-1185">Reference proteome</keyword>
<feature type="transmembrane region" description="Helical" evidence="1">
    <location>
        <begin position="76"/>
        <end position="98"/>
    </location>
</feature>
<dbReference type="Pfam" id="PF13962">
    <property type="entry name" value="PGG"/>
    <property type="match status" value="1"/>
</dbReference>
<feature type="domain" description="PGG" evidence="2">
    <location>
        <begin position="75"/>
        <end position="140"/>
    </location>
</feature>
<keyword evidence="1" id="KW-0812">Transmembrane</keyword>
<protein>
    <recommendedName>
        <fullName evidence="2">PGG domain-containing protein</fullName>
    </recommendedName>
</protein>
<sequence length="191" mass="21417">MTQFTDIGCTFKRNRPKEFRRFFRDDIKFERKTNYILEVDQVSKGHRERFVFVMENASQVHLVVDTLIATDFCSRVFVITDTIAMVQSCCAAFIYLFMPLLIREQNLGGFTFLLALLAFCLTILAMGATLLAFVAGTYAVLMHSSDLAIATCVIGLCFFIPGLFISIGCSSYLGEIWGMESLLPLGKAKVS</sequence>
<keyword evidence="1" id="KW-0472">Membrane</keyword>
<dbReference type="InParanoid" id="A0A7N2MRR7"/>